<evidence type="ECO:0000256" key="1">
    <source>
        <dbReference type="SAM" id="Phobius"/>
    </source>
</evidence>
<organism evidence="2 3">
    <name type="scientific">Paramecium pentaurelia</name>
    <dbReference type="NCBI Taxonomy" id="43138"/>
    <lineage>
        <taxon>Eukaryota</taxon>
        <taxon>Sar</taxon>
        <taxon>Alveolata</taxon>
        <taxon>Ciliophora</taxon>
        <taxon>Intramacronucleata</taxon>
        <taxon>Oligohymenophorea</taxon>
        <taxon>Peniculida</taxon>
        <taxon>Parameciidae</taxon>
        <taxon>Paramecium</taxon>
    </lineage>
</organism>
<keyword evidence="3" id="KW-1185">Reference proteome</keyword>
<keyword evidence="1" id="KW-1133">Transmembrane helix</keyword>
<sequence length="161" mass="19327">MAIFYWIRNLSYEIEIVQLAMAIQKMSYLQIQLFQQLMLLESWILWIHAQFKQYFENVFNYSLWQLIYLILLLLLLNTLPAKGIQGFSEIKTGLLNVIKLAQFTQVVIKNFNKFQRIGDVCVAKNNFENEDTVFISFCYYWGNHIKVANMRIVKRKIQQWK</sequence>
<dbReference type="AlphaFoldDB" id="A0A8S1SRP6"/>
<keyword evidence="1" id="KW-0472">Membrane</keyword>
<proteinExistence type="predicted"/>
<feature type="transmembrane region" description="Helical" evidence="1">
    <location>
        <begin position="61"/>
        <end position="79"/>
    </location>
</feature>
<evidence type="ECO:0008006" key="4">
    <source>
        <dbReference type="Google" id="ProtNLM"/>
    </source>
</evidence>
<gene>
    <name evidence="2" type="ORF">PPENT_87.1.T0090472</name>
</gene>
<dbReference type="Proteomes" id="UP000689195">
    <property type="component" value="Unassembled WGS sequence"/>
</dbReference>
<evidence type="ECO:0000313" key="2">
    <source>
        <dbReference type="EMBL" id="CAD8141162.1"/>
    </source>
</evidence>
<dbReference type="EMBL" id="CAJJDO010000009">
    <property type="protein sequence ID" value="CAD8141162.1"/>
    <property type="molecule type" value="Genomic_DNA"/>
</dbReference>
<comment type="caution">
    <text evidence="2">The sequence shown here is derived from an EMBL/GenBank/DDBJ whole genome shotgun (WGS) entry which is preliminary data.</text>
</comment>
<keyword evidence="1" id="KW-0812">Transmembrane</keyword>
<accession>A0A8S1SRP6</accession>
<name>A0A8S1SRP6_9CILI</name>
<protein>
    <recommendedName>
        <fullName evidence="4">Transmembrane protein</fullName>
    </recommendedName>
</protein>
<evidence type="ECO:0000313" key="3">
    <source>
        <dbReference type="Proteomes" id="UP000689195"/>
    </source>
</evidence>
<reference evidence="2" key="1">
    <citation type="submission" date="2021-01" db="EMBL/GenBank/DDBJ databases">
        <authorList>
            <consortium name="Genoscope - CEA"/>
            <person name="William W."/>
        </authorList>
    </citation>
    <scope>NUCLEOTIDE SEQUENCE</scope>
</reference>